<comment type="caution">
    <text evidence="1">The sequence shown here is derived from an EMBL/GenBank/DDBJ whole genome shotgun (WGS) entry which is preliminary data.</text>
</comment>
<evidence type="ECO:0000313" key="1">
    <source>
        <dbReference type="EMBL" id="KAH7050232.1"/>
    </source>
</evidence>
<gene>
    <name evidence="1" type="ORF">B0J12DRAFT_710860</name>
</gene>
<dbReference type="Proteomes" id="UP000774617">
    <property type="component" value="Unassembled WGS sequence"/>
</dbReference>
<organism evidence="1 2">
    <name type="scientific">Macrophomina phaseolina</name>
    <dbReference type="NCBI Taxonomy" id="35725"/>
    <lineage>
        <taxon>Eukaryota</taxon>
        <taxon>Fungi</taxon>
        <taxon>Dikarya</taxon>
        <taxon>Ascomycota</taxon>
        <taxon>Pezizomycotina</taxon>
        <taxon>Dothideomycetes</taxon>
        <taxon>Dothideomycetes incertae sedis</taxon>
        <taxon>Botryosphaeriales</taxon>
        <taxon>Botryosphaeriaceae</taxon>
        <taxon>Macrophomina</taxon>
    </lineage>
</organism>
<dbReference type="Pfam" id="PF11913">
    <property type="entry name" value="DUF3431"/>
    <property type="match status" value="1"/>
</dbReference>
<sequence length="333" mass="38902">MRPRRRSNIRLALYLLTLVLIVGYLVNRQRGTVFNDTTEDLTYEEDLGTYAQTPATRQGEKAFVVASQKKDDVDWLYDHFPDWTKYRYIVDDPKAELTVPSNKGRESMVYLTFIIDHYDDLPDYILFLHPTRYQWHNDDPDYDGLMVLRNFQVPYLEKEGYVNLRCAWQLGCPNEIKPYEDDPREKQQQGHAGNSYFHAFKEIFGEEREVPHEVGVSCCAQFALTRDKVREIPKEEYVRLREWLAKTPLSDAISGRVMEYSWHILFGKDAIHCPSAVECYCNVFGLCDLKCPEIGMCEGRYILPPFSTLPNGWPYLGWDSNPRERAVELEVPS</sequence>
<dbReference type="EMBL" id="JAGTJR010000013">
    <property type="protein sequence ID" value="KAH7050232.1"/>
    <property type="molecule type" value="Genomic_DNA"/>
</dbReference>
<protein>
    <submittedName>
        <fullName evidence="1">Uncharacterized protein</fullName>
    </submittedName>
</protein>
<accession>A0ABQ8GAX7</accession>
<reference evidence="1 2" key="1">
    <citation type="journal article" date="2021" name="Nat. Commun.">
        <title>Genetic determinants of endophytism in the Arabidopsis root mycobiome.</title>
        <authorList>
            <person name="Mesny F."/>
            <person name="Miyauchi S."/>
            <person name="Thiergart T."/>
            <person name="Pickel B."/>
            <person name="Atanasova L."/>
            <person name="Karlsson M."/>
            <person name="Huettel B."/>
            <person name="Barry K.W."/>
            <person name="Haridas S."/>
            <person name="Chen C."/>
            <person name="Bauer D."/>
            <person name="Andreopoulos W."/>
            <person name="Pangilinan J."/>
            <person name="LaButti K."/>
            <person name="Riley R."/>
            <person name="Lipzen A."/>
            <person name="Clum A."/>
            <person name="Drula E."/>
            <person name="Henrissat B."/>
            <person name="Kohler A."/>
            <person name="Grigoriev I.V."/>
            <person name="Martin F.M."/>
            <person name="Hacquard S."/>
        </authorList>
    </citation>
    <scope>NUCLEOTIDE SEQUENCE [LARGE SCALE GENOMIC DNA]</scope>
    <source>
        <strain evidence="1 2">MPI-SDFR-AT-0080</strain>
    </source>
</reference>
<proteinExistence type="predicted"/>
<evidence type="ECO:0000313" key="2">
    <source>
        <dbReference type="Proteomes" id="UP000774617"/>
    </source>
</evidence>
<dbReference type="InterPro" id="IPR021838">
    <property type="entry name" value="DUF3431"/>
</dbReference>
<keyword evidence="2" id="KW-1185">Reference proteome</keyword>
<dbReference type="PANTHER" id="PTHR37490">
    <property type="entry name" value="EXPRESSED PROTEIN"/>
    <property type="match status" value="1"/>
</dbReference>
<dbReference type="PANTHER" id="PTHR37490:SF3">
    <property type="entry name" value="DUF3431 DOMAIN CONTAINING PROTEIN"/>
    <property type="match status" value="1"/>
</dbReference>
<name>A0ABQ8GAX7_9PEZI</name>